<dbReference type="EMBL" id="JRLX01000014">
    <property type="protein sequence ID" value="KGO85986.1"/>
    <property type="molecule type" value="Genomic_DNA"/>
</dbReference>
<evidence type="ECO:0000313" key="4">
    <source>
        <dbReference type="Proteomes" id="UP000030152"/>
    </source>
</evidence>
<dbReference type="InterPro" id="IPR024983">
    <property type="entry name" value="CHAT_dom"/>
</dbReference>
<evidence type="ECO:0000256" key="1">
    <source>
        <dbReference type="SAM" id="Coils"/>
    </source>
</evidence>
<reference evidence="3 4" key="1">
    <citation type="submission" date="2013-09" db="EMBL/GenBank/DDBJ databases">
        <authorList>
            <person name="Zeng Z."/>
            <person name="Chen C."/>
        </authorList>
    </citation>
    <scope>NUCLEOTIDE SEQUENCE [LARGE SCALE GENOMIC DNA]</scope>
    <source>
        <strain evidence="3 4">WB 3.3-2</strain>
    </source>
</reference>
<sequence>MDSYRNTFVNKQKELSTLSSSKAKEQIKLSDFNKKINSASDAIHRTKIASIILSKQREITRHQNSIADTNKKIADLESKMVKKQKEIFDYQIKIDKEQALIDKKQKADTDKKQKEHQRNVNFINETLTHHSTLHTTIIDEIQQLKKIPEKITILFLASNPIDQLQLRLDEEARAIAEMIRKTKHRDSIKLESYWALQTIDLLQALNEHDPTIVHFSGHGSDNDEIVFQTKDGNAKLVSKEAIVQTMMSSSDNIRLVFFNTCYSQNQAEAVAEFVEATIGMSTSIGDDAARIFSSQFYSSIGFGHSVGKAFQQAKAFVMLEGISEESTPQLFIKTGLKAEEIILVHPSKK</sequence>
<comment type="caution">
    <text evidence="3">The sequence shown here is derived from an EMBL/GenBank/DDBJ whole genome shotgun (WGS) entry which is preliminary data.</text>
</comment>
<dbReference type="AlphaFoldDB" id="A0A0A2M2Y6"/>
<keyword evidence="4" id="KW-1185">Reference proteome</keyword>
<name>A0A0A2M2Y6_9FLAO</name>
<evidence type="ECO:0000313" key="3">
    <source>
        <dbReference type="EMBL" id="KGO85986.1"/>
    </source>
</evidence>
<dbReference type="eggNOG" id="COG4995">
    <property type="taxonomic scope" value="Bacteria"/>
</dbReference>
<proteinExistence type="predicted"/>
<dbReference type="Pfam" id="PF12770">
    <property type="entry name" value="CHAT"/>
    <property type="match status" value="1"/>
</dbReference>
<feature type="domain" description="CHAT" evidence="2">
    <location>
        <begin position="169"/>
        <end position="315"/>
    </location>
</feature>
<organism evidence="3 4">
    <name type="scientific">Flavobacterium rivuli WB 3.3-2 = DSM 21788</name>
    <dbReference type="NCBI Taxonomy" id="1121895"/>
    <lineage>
        <taxon>Bacteria</taxon>
        <taxon>Pseudomonadati</taxon>
        <taxon>Bacteroidota</taxon>
        <taxon>Flavobacteriia</taxon>
        <taxon>Flavobacteriales</taxon>
        <taxon>Flavobacteriaceae</taxon>
        <taxon>Flavobacterium</taxon>
    </lineage>
</organism>
<accession>A0A0A2M2Y6</accession>
<feature type="coiled-coil region" evidence="1">
    <location>
        <begin position="59"/>
        <end position="93"/>
    </location>
</feature>
<keyword evidence="1" id="KW-0175">Coiled coil</keyword>
<protein>
    <recommendedName>
        <fullName evidence="2">CHAT domain-containing protein</fullName>
    </recommendedName>
</protein>
<gene>
    <name evidence="3" type="ORF">Q765_13055</name>
</gene>
<dbReference type="STRING" id="1121895.GCA_000378485_03551"/>
<evidence type="ECO:0000259" key="2">
    <source>
        <dbReference type="Pfam" id="PF12770"/>
    </source>
</evidence>
<dbReference type="Proteomes" id="UP000030152">
    <property type="component" value="Unassembled WGS sequence"/>
</dbReference>